<dbReference type="Proteomes" id="UP001293254">
    <property type="component" value="Unassembled WGS sequence"/>
</dbReference>
<organism evidence="2 3">
    <name type="scientific">Sesamum alatum</name>
    <dbReference type="NCBI Taxonomy" id="300844"/>
    <lineage>
        <taxon>Eukaryota</taxon>
        <taxon>Viridiplantae</taxon>
        <taxon>Streptophyta</taxon>
        <taxon>Embryophyta</taxon>
        <taxon>Tracheophyta</taxon>
        <taxon>Spermatophyta</taxon>
        <taxon>Magnoliopsida</taxon>
        <taxon>eudicotyledons</taxon>
        <taxon>Gunneridae</taxon>
        <taxon>Pentapetalae</taxon>
        <taxon>asterids</taxon>
        <taxon>lamiids</taxon>
        <taxon>Lamiales</taxon>
        <taxon>Pedaliaceae</taxon>
        <taxon>Sesamum</taxon>
    </lineage>
</organism>
<evidence type="ECO:0000313" key="3">
    <source>
        <dbReference type="Proteomes" id="UP001293254"/>
    </source>
</evidence>
<accession>A0AAE2CV15</accession>
<comment type="caution">
    <text evidence="2">The sequence shown here is derived from an EMBL/GenBank/DDBJ whole genome shotgun (WGS) entry which is preliminary data.</text>
</comment>
<sequence>MDIKLCDSVVVKVVNTKAVSVRGITTTGLTVGLWHGIRDFVVVGLDDIDVILVIDFFIVAQVTIHPWLDEIFIARCSHPRFVKGVYGSEETWAGKKSKTEQMDRRWAEAQQELVAEPGKTASENLPKRKRDCEGKQSDDADSYKQALLRGTYEKDNKVTSTRASNSGGVGGL</sequence>
<gene>
    <name evidence="2" type="ORF">Salat_0680200</name>
</gene>
<evidence type="ECO:0000313" key="2">
    <source>
        <dbReference type="EMBL" id="KAK4435169.1"/>
    </source>
</evidence>
<evidence type="ECO:0000256" key="1">
    <source>
        <dbReference type="SAM" id="MobiDB-lite"/>
    </source>
</evidence>
<dbReference type="AlphaFoldDB" id="A0AAE2CV15"/>
<reference evidence="2" key="1">
    <citation type="submission" date="2020-06" db="EMBL/GenBank/DDBJ databases">
        <authorList>
            <person name="Li T."/>
            <person name="Hu X."/>
            <person name="Zhang T."/>
            <person name="Song X."/>
            <person name="Zhang H."/>
            <person name="Dai N."/>
            <person name="Sheng W."/>
            <person name="Hou X."/>
            <person name="Wei L."/>
        </authorList>
    </citation>
    <scope>NUCLEOTIDE SEQUENCE</scope>
    <source>
        <strain evidence="2">3651</strain>
        <tissue evidence="2">Leaf</tissue>
    </source>
</reference>
<dbReference type="EMBL" id="JACGWO010000002">
    <property type="protein sequence ID" value="KAK4435169.1"/>
    <property type="molecule type" value="Genomic_DNA"/>
</dbReference>
<feature type="compositionally biased region" description="Basic and acidic residues" evidence="1">
    <location>
        <begin position="130"/>
        <end position="142"/>
    </location>
</feature>
<feature type="region of interest" description="Disordered" evidence="1">
    <location>
        <begin position="116"/>
        <end position="143"/>
    </location>
</feature>
<keyword evidence="3" id="KW-1185">Reference proteome</keyword>
<protein>
    <submittedName>
        <fullName evidence="2">Uncharacterized protein</fullName>
    </submittedName>
</protein>
<proteinExistence type="predicted"/>
<reference evidence="2" key="2">
    <citation type="journal article" date="2024" name="Plant">
        <title>Genomic evolution and insights into agronomic trait innovations of Sesamum species.</title>
        <authorList>
            <person name="Miao H."/>
            <person name="Wang L."/>
            <person name="Qu L."/>
            <person name="Liu H."/>
            <person name="Sun Y."/>
            <person name="Le M."/>
            <person name="Wang Q."/>
            <person name="Wei S."/>
            <person name="Zheng Y."/>
            <person name="Lin W."/>
            <person name="Duan Y."/>
            <person name="Cao H."/>
            <person name="Xiong S."/>
            <person name="Wang X."/>
            <person name="Wei L."/>
            <person name="Li C."/>
            <person name="Ma Q."/>
            <person name="Ju M."/>
            <person name="Zhao R."/>
            <person name="Li G."/>
            <person name="Mu C."/>
            <person name="Tian Q."/>
            <person name="Mei H."/>
            <person name="Zhang T."/>
            <person name="Gao T."/>
            <person name="Zhang H."/>
        </authorList>
    </citation>
    <scope>NUCLEOTIDE SEQUENCE</scope>
    <source>
        <strain evidence="2">3651</strain>
    </source>
</reference>
<name>A0AAE2CV15_9LAMI</name>